<dbReference type="PROSITE" id="PS50297">
    <property type="entry name" value="ANK_REP_REGION"/>
    <property type="match status" value="2"/>
</dbReference>
<proteinExistence type="predicted"/>
<dbReference type="PANTHER" id="PTHR24198:SF165">
    <property type="entry name" value="ANKYRIN REPEAT-CONTAINING PROTEIN-RELATED"/>
    <property type="match status" value="1"/>
</dbReference>
<evidence type="ECO:0000256" key="3">
    <source>
        <dbReference type="PROSITE-ProRule" id="PRU00023"/>
    </source>
</evidence>
<feature type="region of interest" description="Disordered" evidence="4">
    <location>
        <begin position="27"/>
        <end position="46"/>
    </location>
</feature>
<dbReference type="SMART" id="SM00248">
    <property type="entry name" value="ANK"/>
    <property type="match status" value="3"/>
</dbReference>
<dbReference type="SUPFAM" id="SSF48403">
    <property type="entry name" value="Ankyrin repeat"/>
    <property type="match status" value="1"/>
</dbReference>
<comment type="caution">
    <text evidence="5">The sequence shown here is derived from an EMBL/GenBank/DDBJ whole genome shotgun (WGS) entry which is preliminary data.</text>
</comment>
<keyword evidence="2 3" id="KW-0040">ANK repeat</keyword>
<dbReference type="Pfam" id="PF00023">
    <property type="entry name" value="Ank"/>
    <property type="match status" value="1"/>
</dbReference>
<dbReference type="EMBL" id="JFBX01000252">
    <property type="protein sequence ID" value="KXH44351.1"/>
    <property type="molecule type" value="Genomic_DNA"/>
</dbReference>
<evidence type="ECO:0000256" key="1">
    <source>
        <dbReference type="ARBA" id="ARBA00022737"/>
    </source>
</evidence>
<evidence type="ECO:0000313" key="6">
    <source>
        <dbReference type="Proteomes" id="UP000070328"/>
    </source>
</evidence>
<dbReference type="AlphaFoldDB" id="A0A135T864"/>
<feature type="repeat" description="ANK" evidence="3">
    <location>
        <begin position="358"/>
        <end position="396"/>
    </location>
</feature>
<accession>A0A135T864</accession>
<keyword evidence="6" id="KW-1185">Reference proteome</keyword>
<dbReference type="PROSITE" id="PS50088">
    <property type="entry name" value="ANK_REPEAT"/>
    <property type="match status" value="2"/>
</dbReference>
<dbReference type="InterPro" id="IPR036770">
    <property type="entry name" value="Ankyrin_rpt-contain_sf"/>
</dbReference>
<evidence type="ECO:0000256" key="2">
    <source>
        <dbReference type="ARBA" id="ARBA00023043"/>
    </source>
</evidence>
<sequence>MEILRKSASSKETYQFPCVKRCQSRTPATHGIPLTPPRDSSSDARQLDVKEEADIKHPTTWSELPESILHQIVAAVLENYGDEVAYGYDTVEEQWQPVKSAKFERFAVWRDIAHMARTCKRFSELITPVLFDYDIAKNYASSLLLSAKKGNYFGIAKSLRYGADANMKDHTEFTIDHTPYEETYQQTSRCSLKTDLTALHWAAYNRDEKSLALLLQHGADVGLRTDIWAHHPGTTIGDKFACQAYNLAYLSFAPTLRAMPSSEYSLGVLSERLRLGANALYFAFAFAADDQEGSYTRTVTSMPVRAVMDLLITAGVSLTTHESTQLNALHQACANWDAAAVSLLLTTYKVDPNVRDAFGNTPLHHLAASRLKDRRDSELVIKVLIDHGADLRALNASGMTPIDLAKKNRQNESMIASMRHASAKQLPQSVHGHLRMAGAITGGHQRQPGLAVPAMNLEAFHGDEIEDAVCNVSWARKREEFVNKWLHLLYIAWLYEEEDDEEFDINVLARDSEGWTPDEWRTYWAQC</sequence>
<organism evidence="5 6">
    <name type="scientific">Colletotrichum simmondsii</name>
    <dbReference type="NCBI Taxonomy" id="703756"/>
    <lineage>
        <taxon>Eukaryota</taxon>
        <taxon>Fungi</taxon>
        <taxon>Dikarya</taxon>
        <taxon>Ascomycota</taxon>
        <taxon>Pezizomycotina</taxon>
        <taxon>Sordariomycetes</taxon>
        <taxon>Hypocreomycetidae</taxon>
        <taxon>Glomerellales</taxon>
        <taxon>Glomerellaceae</taxon>
        <taxon>Colletotrichum</taxon>
        <taxon>Colletotrichum acutatum species complex</taxon>
    </lineage>
</organism>
<name>A0A135T864_9PEZI</name>
<evidence type="ECO:0000313" key="5">
    <source>
        <dbReference type="EMBL" id="KXH44351.1"/>
    </source>
</evidence>
<dbReference type="InterPro" id="IPR002110">
    <property type="entry name" value="Ankyrin_rpt"/>
</dbReference>
<dbReference type="Proteomes" id="UP000070328">
    <property type="component" value="Unassembled WGS sequence"/>
</dbReference>
<dbReference type="Pfam" id="PF12796">
    <property type="entry name" value="Ank_2"/>
    <property type="match status" value="1"/>
</dbReference>
<dbReference type="PANTHER" id="PTHR24198">
    <property type="entry name" value="ANKYRIN REPEAT AND PROTEIN KINASE DOMAIN-CONTAINING PROTEIN"/>
    <property type="match status" value="1"/>
</dbReference>
<keyword evidence="1" id="KW-0677">Repeat</keyword>
<feature type="repeat" description="ANK" evidence="3">
    <location>
        <begin position="194"/>
        <end position="226"/>
    </location>
</feature>
<reference evidence="5 6" key="1">
    <citation type="submission" date="2014-02" db="EMBL/GenBank/DDBJ databases">
        <title>The genome sequence of Colletotrichum simmondsii CBS122122.</title>
        <authorList>
            <person name="Baroncelli R."/>
            <person name="Thon M.R."/>
        </authorList>
    </citation>
    <scope>NUCLEOTIDE SEQUENCE [LARGE SCALE GENOMIC DNA]</scope>
    <source>
        <strain evidence="5 6">CBS122122</strain>
    </source>
</reference>
<evidence type="ECO:0000256" key="4">
    <source>
        <dbReference type="SAM" id="MobiDB-lite"/>
    </source>
</evidence>
<gene>
    <name evidence="5" type="ORF">CSIM01_08131</name>
</gene>
<dbReference type="Gene3D" id="1.25.40.20">
    <property type="entry name" value="Ankyrin repeat-containing domain"/>
    <property type="match status" value="2"/>
</dbReference>
<protein>
    <submittedName>
        <fullName evidence="5">Uncharacterized protein</fullName>
    </submittedName>
</protein>
<dbReference type="OrthoDB" id="341259at2759"/>